<name>A0A2G1W2Q6_9BACT</name>
<reference evidence="2 3" key="1">
    <citation type="submission" date="2017-06" db="EMBL/GenBank/DDBJ databases">
        <title>Description of Rhodopirellula bahusiensis sp. nov.</title>
        <authorList>
            <person name="Kizina J."/>
            <person name="Harder J."/>
        </authorList>
    </citation>
    <scope>NUCLEOTIDE SEQUENCE [LARGE SCALE GENOMIC DNA]</scope>
    <source>
        <strain evidence="2 3">SWK21</strain>
    </source>
</reference>
<dbReference type="GeneID" id="90610557"/>
<keyword evidence="3" id="KW-1185">Reference proteome</keyword>
<evidence type="ECO:0000313" key="3">
    <source>
        <dbReference type="Proteomes" id="UP000225740"/>
    </source>
</evidence>
<keyword evidence="1" id="KW-1133">Transmembrane helix</keyword>
<evidence type="ECO:0000256" key="1">
    <source>
        <dbReference type="SAM" id="Phobius"/>
    </source>
</evidence>
<feature type="transmembrane region" description="Helical" evidence="1">
    <location>
        <begin position="44"/>
        <end position="64"/>
    </location>
</feature>
<dbReference type="RefSeq" id="WP_099262698.1">
    <property type="nucleotide sequence ID" value="NZ_NIZW01000018.1"/>
</dbReference>
<keyword evidence="1" id="KW-0812">Transmembrane</keyword>
<proteinExistence type="predicted"/>
<dbReference type="OrthoDB" id="289039at2"/>
<feature type="transmembrane region" description="Helical" evidence="1">
    <location>
        <begin position="76"/>
        <end position="95"/>
    </location>
</feature>
<sequence length="158" mass="17256">MSSKIERMVEGDYSNPYQSPSELELEVVADSDAELGMFERERSVAVPLLVLSTIALILSLSGAPTAQFFSSYPWRLNPYVAYISAIMMHLVQWYGARCMFAGQLRAFSYVAAILCLIPRLSPLVVLGIPFGFIAIIVLILGDIGVDGKRIPAGLAAKK</sequence>
<comment type="caution">
    <text evidence="2">The sequence shown here is derived from an EMBL/GenBank/DDBJ whole genome shotgun (WGS) entry which is preliminary data.</text>
</comment>
<gene>
    <name evidence="2" type="ORF">CEE69_21500</name>
</gene>
<dbReference type="EMBL" id="NIZW01000018">
    <property type="protein sequence ID" value="PHQ33303.1"/>
    <property type="molecule type" value="Genomic_DNA"/>
</dbReference>
<accession>A0A2G1W2Q6</accession>
<dbReference type="AlphaFoldDB" id="A0A2G1W2Q6"/>
<protein>
    <submittedName>
        <fullName evidence="2">Uncharacterized protein</fullName>
    </submittedName>
</protein>
<keyword evidence="1" id="KW-0472">Membrane</keyword>
<dbReference type="Proteomes" id="UP000225740">
    <property type="component" value="Unassembled WGS sequence"/>
</dbReference>
<evidence type="ECO:0000313" key="2">
    <source>
        <dbReference type="EMBL" id="PHQ33303.1"/>
    </source>
</evidence>
<organism evidence="2 3">
    <name type="scientific">Rhodopirellula bahusiensis</name>
    <dbReference type="NCBI Taxonomy" id="2014065"/>
    <lineage>
        <taxon>Bacteria</taxon>
        <taxon>Pseudomonadati</taxon>
        <taxon>Planctomycetota</taxon>
        <taxon>Planctomycetia</taxon>
        <taxon>Pirellulales</taxon>
        <taxon>Pirellulaceae</taxon>
        <taxon>Rhodopirellula</taxon>
    </lineage>
</organism>
<feature type="transmembrane region" description="Helical" evidence="1">
    <location>
        <begin position="107"/>
        <end position="140"/>
    </location>
</feature>